<keyword evidence="2" id="KW-0677">Repeat</keyword>
<organism evidence="5 6">
    <name type="scientific">Aphanomyces stellatus</name>
    <dbReference type="NCBI Taxonomy" id="120398"/>
    <lineage>
        <taxon>Eukaryota</taxon>
        <taxon>Sar</taxon>
        <taxon>Stramenopiles</taxon>
        <taxon>Oomycota</taxon>
        <taxon>Saprolegniomycetes</taxon>
        <taxon>Saprolegniales</taxon>
        <taxon>Verrucalvaceae</taxon>
        <taxon>Aphanomyces</taxon>
    </lineage>
</organism>
<accession>A0A485KWY9</accession>
<evidence type="ECO:0000256" key="3">
    <source>
        <dbReference type="SAM" id="MobiDB-lite"/>
    </source>
</evidence>
<sequence>MDGIAIQWERFKSVLPADDAEANPALRYGHAATLLQPTKPATTPAPSYVVVYGGATTMTGSFRNTDTPHDDVWLLTIHDTLSTEESAQEKQAIEWKQLKSINRPAGGGFHKHHTMMADGNCVYVFGNRVKGKQEETFETPVFEIHRFIVDIAQATAKWEVIFCPNNIPARFGHATTRVSNQRIVCFGGRSVGKDDHFNDVIVFDLDRAKISRVFEISDFTAKRSFFAMAALNSRLFVNGGASAHQTKGLSVMGRTPLQTFDIDEMAESDGNYRWHEVKLRNNPHLEDPKNKYRLNHRAVWLDASTVLFFGGTNSSKTPIMDVWAANVITRRHIPMSMMGDKPTPRSNPVLVKLSDSKLVCIGGKLPLQNDGNKWHDDGIYIGTIKHNNPVVKAEATAHSPLSTPITPLGNLKRKRTHADSPEAPQKRLETTAGSQRSQASMREETKESTEESPNDTSRESQLADELRRCRAELATTQAELVQAKERARRLEGYKEKARQFEDELRVARLEANQNRILFDHLGEIRAKQANSQSTLDSSQDSPADLVAAGRVPHAAPGRFYLKPVRVTYKGKTRAFGVNVFTMTLDDVQALVESTFDLARGTYVIQRKGTDVVTAADFDLAWNEVVCPWGAEFCFDAVPDERQ</sequence>
<dbReference type="Proteomes" id="UP000332933">
    <property type="component" value="Unassembled WGS sequence"/>
</dbReference>
<dbReference type="OrthoDB" id="77245at2759"/>
<feature type="compositionally biased region" description="Polar residues" evidence="3">
    <location>
        <begin position="431"/>
        <end position="440"/>
    </location>
</feature>
<keyword evidence="1" id="KW-0880">Kelch repeat</keyword>
<evidence type="ECO:0000313" key="4">
    <source>
        <dbReference type="EMBL" id="KAF0696397.1"/>
    </source>
</evidence>
<dbReference type="EMBL" id="VJMH01005403">
    <property type="protein sequence ID" value="KAF0696397.1"/>
    <property type="molecule type" value="Genomic_DNA"/>
</dbReference>
<reference evidence="4" key="2">
    <citation type="submission" date="2019-06" db="EMBL/GenBank/DDBJ databases">
        <title>Genomics analysis of Aphanomyces spp. identifies a new class of oomycete effector associated with host adaptation.</title>
        <authorList>
            <person name="Gaulin E."/>
        </authorList>
    </citation>
    <scope>NUCLEOTIDE SEQUENCE</scope>
    <source>
        <strain evidence="4">CBS 578.67</strain>
    </source>
</reference>
<evidence type="ECO:0000256" key="2">
    <source>
        <dbReference type="ARBA" id="ARBA00022737"/>
    </source>
</evidence>
<reference evidence="5 6" key="1">
    <citation type="submission" date="2019-03" db="EMBL/GenBank/DDBJ databases">
        <authorList>
            <person name="Gaulin E."/>
            <person name="Dumas B."/>
        </authorList>
    </citation>
    <scope>NUCLEOTIDE SEQUENCE [LARGE SCALE GENOMIC DNA]</scope>
    <source>
        <strain evidence="5">CBS 568.67</strain>
    </source>
</reference>
<dbReference type="Gene3D" id="2.120.10.80">
    <property type="entry name" value="Kelch-type beta propeller"/>
    <property type="match status" value="2"/>
</dbReference>
<keyword evidence="6" id="KW-1185">Reference proteome</keyword>
<dbReference type="AlphaFoldDB" id="A0A485KWY9"/>
<dbReference type="PANTHER" id="PTHR46093:SF18">
    <property type="entry name" value="FIBRONECTIN TYPE-III DOMAIN-CONTAINING PROTEIN"/>
    <property type="match status" value="1"/>
</dbReference>
<evidence type="ECO:0000313" key="5">
    <source>
        <dbReference type="EMBL" id="VFT89662.1"/>
    </source>
</evidence>
<gene>
    <name evidence="5" type="primary">Aste57867_12815</name>
    <name evidence="4" type="ORF">As57867_012767</name>
    <name evidence="5" type="ORF">ASTE57867_12815</name>
</gene>
<feature type="region of interest" description="Disordered" evidence="3">
    <location>
        <begin position="396"/>
        <end position="464"/>
    </location>
</feature>
<dbReference type="InterPro" id="IPR015915">
    <property type="entry name" value="Kelch-typ_b-propeller"/>
</dbReference>
<evidence type="ECO:0000256" key="1">
    <source>
        <dbReference type="ARBA" id="ARBA00022441"/>
    </source>
</evidence>
<feature type="compositionally biased region" description="Basic and acidic residues" evidence="3">
    <location>
        <begin position="417"/>
        <end position="429"/>
    </location>
</feature>
<proteinExistence type="predicted"/>
<dbReference type="EMBL" id="CAADRA010005424">
    <property type="protein sequence ID" value="VFT89662.1"/>
    <property type="molecule type" value="Genomic_DNA"/>
</dbReference>
<name>A0A485KWY9_9STRA</name>
<protein>
    <submittedName>
        <fullName evidence="5">Aste57867_12815 protein</fullName>
    </submittedName>
</protein>
<dbReference type="Pfam" id="PF24681">
    <property type="entry name" value="Kelch_KLHDC2_KLHL20_DRC7"/>
    <property type="match status" value="1"/>
</dbReference>
<evidence type="ECO:0000313" key="6">
    <source>
        <dbReference type="Proteomes" id="UP000332933"/>
    </source>
</evidence>
<dbReference type="PANTHER" id="PTHR46093">
    <property type="entry name" value="ACYL-COA-BINDING DOMAIN-CONTAINING PROTEIN 5"/>
    <property type="match status" value="1"/>
</dbReference>
<dbReference type="SUPFAM" id="SSF117281">
    <property type="entry name" value="Kelch motif"/>
    <property type="match status" value="1"/>
</dbReference>